<accession>A0A9W4DVB8</accession>
<gene>
    <name evidence="1" type="ORF">SCOCK_40069</name>
</gene>
<keyword evidence="2" id="KW-1185">Reference proteome</keyword>
<sequence>MRSWLELLVDQMAYVLPTLGPAKKHALFPVAWQRADVPFAPMAAVRTIGLTTLGFADEGAAAWAGAVIATGAITAAAPTRTLATRRFSMGFSVRTDPMRIKMTKLHVRMQRIAGKSSSSDVRLRPVELRGNIRPAAGRS</sequence>
<dbReference type="EMBL" id="CAJSLV010000070">
    <property type="protein sequence ID" value="CAG6396149.1"/>
    <property type="molecule type" value="Genomic_DNA"/>
</dbReference>
<evidence type="ECO:0000313" key="1">
    <source>
        <dbReference type="EMBL" id="CAG6396149.1"/>
    </source>
</evidence>
<evidence type="ECO:0000313" key="2">
    <source>
        <dbReference type="Proteomes" id="UP001152519"/>
    </source>
</evidence>
<proteinExistence type="predicted"/>
<name>A0A9W4DVB8_9ACTN</name>
<protein>
    <submittedName>
        <fullName evidence="1">Uncharacterized protein</fullName>
    </submittedName>
</protein>
<comment type="caution">
    <text evidence="1">The sequence shown here is derived from an EMBL/GenBank/DDBJ whole genome shotgun (WGS) entry which is preliminary data.</text>
</comment>
<dbReference type="AlphaFoldDB" id="A0A9W4DVB8"/>
<reference evidence="1" key="1">
    <citation type="submission" date="2021-05" db="EMBL/GenBank/DDBJ databases">
        <authorList>
            <person name="Arsene-Ploetze F."/>
        </authorList>
    </citation>
    <scope>NUCLEOTIDE SEQUENCE</scope>
    <source>
        <strain evidence="1">DSM 42138</strain>
    </source>
</reference>
<dbReference type="Proteomes" id="UP001152519">
    <property type="component" value="Unassembled WGS sequence"/>
</dbReference>
<organism evidence="1 2">
    <name type="scientific">Actinacidiphila cocklensis</name>
    <dbReference type="NCBI Taxonomy" id="887465"/>
    <lineage>
        <taxon>Bacteria</taxon>
        <taxon>Bacillati</taxon>
        <taxon>Actinomycetota</taxon>
        <taxon>Actinomycetes</taxon>
        <taxon>Kitasatosporales</taxon>
        <taxon>Streptomycetaceae</taxon>
        <taxon>Actinacidiphila</taxon>
    </lineage>
</organism>